<dbReference type="OrthoDB" id="9795355at2"/>
<dbReference type="GO" id="GO:0030246">
    <property type="term" value="F:carbohydrate binding"/>
    <property type="evidence" value="ECO:0007669"/>
    <property type="project" value="InterPro"/>
</dbReference>
<dbReference type="InterPro" id="IPR014718">
    <property type="entry name" value="GH-type_carb-bd"/>
</dbReference>
<dbReference type="Gene3D" id="2.70.98.10">
    <property type="match status" value="1"/>
</dbReference>
<dbReference type="eggNOG" id="COG2017">
    <property type="taxonomic scope" value="Bacteria"/>
</dbReference>
<dbReference type="GO" id="GO:0005975">
    <property type="term" value="P:carbohydrate metabolic process"/>
    <property type="evidence" value="ECO:0007669"/>
    <property type="project" value="InterPro"/>
</dbReference>
<accession>A0A1D8UW33</accession>
<dbReference type="Pfam" id="PF01263">
    <property type="entry name" value="Aldose_epim"/>
    <property type="match status" value="1"/>
</dbReference>
<dbReference type="RefSeq" id="WP_070403373.1">
    <property type="nucleotide sequence ID" value="NZ_BJVW01000011.1"/>
</dbReference>
<evidence type="ECO:0000313" key="2">
    <source>
        <dbReference type="Proteomes" id="UP000179145"/>
    </source>
</evidence>
<dbReference type="KEGG" id="kba:A0U89_12635"/>
<evidence type="ECO:0000313" key="1">
    <source>
        <dbReference type="EMBL" id="AOX17842.1"/>
    </source>
</evidence>
<organism evidence="1 2">
    <name type="scientific">Kozakia baliensis</name>
    <dbReference type="NCBI Taxonomy" id="153496"/>
    <lineage>
        <taxon>Bacteria</taxon>
        <taxon>Pseudomonadati</taxon>
        <taxon>Pseudomonadota</taxon>
        <taxon>Alphaproteobacteria</taxon>
        <taxon>Acetobacterales</taxon>
        <taxon>Acetobacteraceae</taxon>
        <taxon>Kozakia</taxon>
    </lineage>
</organism>
<dbReference type="SUPFAM" id="SSF74650">
    <property type="entry name" value="Galactose mutarotase-like"/>
    <property type="match status" value="1"/>
</dbReference>
<dbReference type="InterPro" id="IPR011013">
    <property type="entry name" value="Gal_mutarotase_sf_dom"/>
</dbReference>
<dbReference type="GO" id="GO:0016853">
    <property type="term" value="F:isomerase activity"/>
    <property type="evidence" value="ECO:0007669"/>
    <property type="project" value="InterPro"/>
</dbReference>
<dbReference type="InterPro" id="IPR037481">
    <property type="entry name" value="LacX"/>
</dbReference>
<reference evidence="1 2" key="1">
    <citation type="journal article" date="2016" name="Microb. Cell Fact.">
        <title>Dissection of exopolysaccharide biosynthesis in Kozakia baliensis.</title>
        <authorList>
            <person name="Brandt J.U."/>
            <person name="Jakob F."/>
            <person name="Behr J."/>
            <person name="Geissler A.J."/>
            <person name="Vogel R.F."/>
        </authorList>
    </citation>
    <scope>NUCLEOTIDE SEQUENCE [LARGE SCALE GENOMIC DNA]</scope>
    <source>
        <strain evidence="1 2">DSM 14400</strain>
    </source>
</reference>
<proteinExistence type="predicted"/>
<dbReference type="EMBL" id="CP014674">
    <property type="protein sequence ID" value="AOX17842.1"/>
    <property type="molecule type" value="Genomic_DNA"/>
</dbReference>
<protein>
    <submittedName>
        <fullName evidence="1">Aldose epimerase</fullName>
    </submittedName>
</protein>
<dbReference type="CDD" id="cd09024">
    <property type="entry name" value="Aldose_epim_lacX"/>
    <property type="match status" value="1"/>
</dbReference>
<dbReference type="Proteomes" id="UP000179145">
    <property type="component" value="Chromosome"/>
</dbReference>
<dbReference type="STRING" id="153496.A0U89_12635"/>
<sequence length="291" mass="32733">MAEDSHSFGNQFYTAIVTAQGAELCSLRDKTGQELMWTGKAWPRHSPVLFPNVGRIRDNRVEIDGLAYTLTQHGFARDRKFKWIERSATGCSLILEDDPTSRANFPYAFALTLTYTIDNEGLHLTYGLHNPDDRRVLHASVGAHPAFVWPLREGIAKTDHVLEFSQPEPAPVRRLHEGLMKTERFPSPVEGKILPLREELFEEDALIFESPVSRAVTFRAKNGPALRFTWSGFSQLGVWMKPGSDFLCIEPWAGYASPEDFEGPFEQKPGLIHLQPGGRWTAGWSVQLLAA</sequence>
<dbReference type="AlphaFoldDB" id="A0A1D8UW33"/>
<name>A0A1D8UW33_9PROT</name>
<gene>
    <name evidence="1" type="ORF">A0U89_12635</name>
</gene>
<keyword evidence="2" id="KW-1185">Reference proteome</keyword>
<dbReference type="InterPro" id="IPR008183">
    <property type="entry name" value="Aldose_1/G6P_1-epimerase"/>
</dbReference>